<dbReference type="FunFam" id="3.30.160.20:FF:000025">
    <property type="entry name" value="APOBEC1 complementation factor isoform X1"/>
    <property type="match status" value="1"/>
</dbReference>
<accession>A0AAJ7XHN8</accession>
<evidence type="ECO:0000313" key="5">
    <source>
        <dbReference type="Proteomes" id="UP001318040"/>
    </source>
</evidence>
<dbReference type="Gene3D" id="3.30.70.330">
    <property type="match status" value="1"/>
</dbReference>
<protein>
    <submittedName>
        <fullName evidence="6">LOW QUALITY PROTEIN: APOBEC1 complementation factor-like</fullName>
    </submittedName>
</protein>
<dbReference type="Gene3D" id="3.30.160.20">
    <property type="match status" value="1"/>
</dbReference>
<evidence type="ECO:0000256" key="1">
    <source>
        <dbReference type="ARBA" id="ARBA00022884"/>
    </source>
</evidence>
<dbReference type="SUPFAM" id="SSF54768">
    <property type="entry name" value="dsRNA-binding domain-like"/>
    <property type="match status" value="1"/>
</dbReference>
<proteinExistence type="predicted"/>
<keyword evidence="5" id="KW-1185">Reference proteome</keyword>
<dbReference type="AlphaFoldDB" id="A0AAJ7XHN8"/>
<feature type="domain" description="RRM" evidence="3">
    <location>
        <begin position="49"/>
        <end position="133"/>
    </location>
</feature>
<dbReference type="PROSITE" id="PS50102">
    <property type="entry name" value="RRM"/>
    <property type="match status" value="1"/>
</dbReference>
<dbReference type="SUPFAM" id="SSF54928">
    <property type="entry name" value="RNA-binding domain, RBD"/>
    <property type="match status" value="1"/>
</dbReference>
<dbReference type="PROSITE" id="PS50137">
    <property type="entry name" value="DS_RBD"/>
    <property type="match status" value="1"/>
</dbReference>
<dbReference type="InterPro" id="IPR035979">
    <property type="entry name" value="RBD_domain_sf"/>
</dbReference>
<dbReference type="RefSeq" id="XP_032834710.1">
    <property type="nucleotide sequence ID" value="XM_032978819.1"/>
</dbReference>
<organism evidence="5 6">
    <name type="scientific">Petromyzon marinus</name>
    <name type="common">Sea lamprey</name>
    <dbReference type="NCBI Taxonomy" id="7757"/>
    <lineage>
        <taxon>Eukaryota</taxon>
        <taxon>Metazoa</taxon>
        <taxon>Chordata</taxon>
        <taxon>Craniata</taxon>
        <taxon>Vertebrata</taxon>
        <taxon>Cyclostomata</taxon>
        <taxon>Hyperoartia</taxon>
        <taxon>Petromyzontiformes</taxon>
        <taxon>Petromyzontidae</taxon>
        <taxon>Petromyzon</taxon>
    </lineage>
</organism>
<dbReference type="GO" id="GO:0003723">
    <property type="term" value="F:RNA binding"/>
    <property type="evidence" value="ECO:0007669"/>
    <property type="project" value="UniProtKB-UniRule"/>
</dbReference>
<dbReference type="Pfam" id="PF14709">
    <property type="entry name" value="DND1_DSRM"/>
    <property type="match status" value="1"/>
</dbReference>
<evidence type="ECO:0000259" key="3">
    <source>
        <dbReference type="PROSITE" id="PS50102"/>
    </source>
</evidence>
<gene>
    <name evidence="6" type="primary">LOC116956933</name>
</gene>
<dbReference type="InterPro" id="IPR044461">
    <property type="entry name" value="A1CF_DSRM"/>
</dbReference>
<dbReference type="KEGG" id="pmrn:116956933"/>
<evidence type="ECO:0000313" key="6">
    <source>
        <dbReference type="RefSeq" id="XP_032834710.1"/>
    </source>
</evidence>
<dbReference type="PANTHER" id="PTHR21245">
    <property type="entry name" value="HETEROGENEOUS NUCLEAR RIBONUCLEOPROTEIN"/>
    <property type="match status" value="1"/>
</dbReference>
<dbReference type="SMART" id="SM00360">
    <property type="entry name" value="RRM"/>
    <property type="match status" value="1"/>
</dbReference>
<feature type="domain" description="DRBM" evidence="4">
    <location>
        <begin position="229"/>
        <end position="307"/>
    </location>
</feature>
<reference evidence="6" key="1">
    <citation type="submission" date="2025-08" db="UniProtKB">
        <authorList>
            <consortium name="RefSeq"/>
        </authorList>
    </citation>
    <scope>IDENTIFICATION</scope>
    <source>
        <tissue evidence="6">Sperm</tissue>
    </source>
</reference>
<dbReference type="Proteomes" id="UP001318040">
    <property type="component" value="Chromosome 68"/>
</dbReference>
<name>A0AAJ7XHN8_PETMA</name>
<evidence type="ECO:0000256" key="2">
    <source>
        <dbReference type="PROSITE-ProRule" id="PRU00176"/>
    </source>
</evidence>
<sequence length="349" mass="36723">MAGGVTDCSTGGWAAVNASAFSAELAENGQRKFGGPPPGWEGPPPQRGCEVFLGKLPRDLFEDELVPVCQKIGTIYEMRMMMNFNGDNRGFAFVTFTSRQEAQEAIRQLNNYEIRLDVSHLDGSPIEVTLAKPVDRDSYVRYTRGAGSRSSVLQQAQADCFGFYSVGGGAVGGGALGVFDSSPTGGPSPYLGPGSRGGRVEPRVFDLLPGMELTPTNPASVRVQGAARSPTQLLEELCQTNSWGQPIYQLHSAVSPDQRQLFLYKVAIPALASQLAHTHPFQPSKLCVSVEEAKLLAADHVVQALCMPGGSGGHAPPGEADHVVQALCMPGGSGGHAPPGEAPGSFAGM</sequence>
<evidence type="ECO:0000259" key="4">
    <source>
        <dbReference type="PROSITE" id="PS50137"/>
    </source>
</evidence>
<dbReference type="Pfam" id="PF00076">
    <property type="entry name" value="RRM_1"/>
    <property type="match status" value="1"/>
</dbReference>
<dbReference type="FunFam" id="3.30.70.330:FF:000026">
    <property type="entry name" value="APOBEC1 complementation factor isoform X1"/>
    <property type="match status" value="1"/>
</dbReference>
<dbReference type="InterPro" id="IPR012677">
    <property type="entry name" value="Nucleotide-bd_a/b_plait_sf"/>
</dbReference>
<keyword evidence="1 2" id="KW-0694">RNA-binding</keyword>
<dbReference type="InterPro" id="IPR014720">
    <property type="entry name" value="dsRBD_dom"/>
</dbReference>
<dbReference type="CDD" id="cd19900">
    <property type="entry name" value="DSRM_A1CF"/>
    <property type="match status" value="1"/>
</dbReference>
<dbReference type="InterPro" id="IPR000504">
    <property type="entry name" value="RRM_dom"/>
</dbReference>
<dbReference type="CTD" id="29974"/>